<dbReference type="AlphaFoldDB" id="A0A5B7H845"/>
<reference evidence="1 2" key="1">
    <citation type="submission" date="2019-05" db="EMBL/GenBank/DDBJ databases">
        <title>Another draft genome of Portunus trituberculatus and its Hox gene families provides insights of decapod evolution.</title>
        <authorList>
            <person name="Jeong J.-H."/>
            <person name="Song I."/>
            <person name="Kim S."/>
            <person name="Choi T."/>
            <person name="Kim D."/>
            <person name="Ryu S."/>
            <person name="Kim W."/>
        </authorList>
    </citation>
    <scope>NUCLEOTIDE SEQUENCE [LARGE SCALE GENOMIC DNA]</scope>
    <source>
        <tissue evidence="1">Muscle</tissue>
    </source>
</reference>
<protein>
    <submittedName>
        <fullName evidence="1">Uncharacterized protein</fullName>
    </submittedName>
</protein>
<gene>
    <name evidence="1" type="ORF">E2C01_060162</name>
</gene>
<evidence type="ECO:0000313" key="2">
    <source>
        <dbReference type="Proteomes" id="UP000324222"/>
    </source>
</evidence>
<name>A0A5B7H845_PORTR</name>
<sequence length="76" mass="8279">MTLKKIKGDNVPVYKHGTSTSQEANHIAKCEGIKPMMPNSTISTIMNLCKDTGVREGKMYDEAIHLGPCSALEDAK</sequence>
<keyword evidence="2" id="KW-1185">Reference proteome</keyword>
<proteinExistence type="predicted"/>
<accession>A0A5B7H845</accession>
<organism evidence="1 2">
    <name type="scientific">Portunus trituberculatus</name>
    <name type="common">Swimming crab</name>
    <name type="synonym">Neptunus trituberculatus</name>
    <dbReference type="NCBI Taxonomy" id="210409"/>
    <lineage>
        <taxon>Eukaryota</taxon>
        <taxon>Metazoa</taxon>
        <taxon>Ecdysozoa</taxon>
        <taxon>Arthropoda</taxon>
        <taxon>Crustacea</taxon>
        <taxon>Multicrustacea</taxon>
        <taxon>Malacostraca</taxon>
        <taxon>Eumalacostraca</taxon>
        <taxon>Eucarida</taxon>
        <taxon>Decapoda</taxon>
        <taxon>Pleocyemata</taxon>
        <taxon>Brachyura</taxon>
        <taxon>Eubrachyura</taxon>
        <taxon>Portunoidea</taxon>
        <taxon>Portunidae</taxon>
        <taxon>Portuninae</taxon>
        <taxon>Portunus</taxon>
    </lineage>
</organism>
<comment type="caution">
    <text evidence="1">The sequence shown here is derived from an EMBL/GenBank/DDBJ whole genome shotgun (WGS) entry which is preliminary data.</text>
</comment>
<evidence type="ECO:0000313" key="1">
    <source>
        <dbReference type="EMBL" id="MPC66019.1"/>
    </source>
</evidence>
<dbReference type="Proteomes" id="UP000324222">
    <property type="component" value="Unassembled WGS sequence"/>
</dbReference>
<dbReference type="EMBL" id="VSRR010024167">
    <property type="protein sequence ID" value="MPC66019.1"/>
    <property type="molecule type" value="Genomic_DNA"/>
</dbReference>